<organism evidence="1 2">
    <name type="scientific">Geomonas diazotrophica</name>
    <dbReference type="NCBI Taxonomy" id="2843197"/>
    <lineage>
        <taxon>Bacteria</taxon>
        <taxon>Pseudomonadati</taxon>
        <taxon>Thermodesulfobacteriota</taxon>
        <taxon>Desulfuromonadia</taxon>
        <taxon>Geobacterales</taxon>
        <taxon>Geobacteraceae</taxon>
        <taxon>Geomonas</taxon>
    </lineage>
</organism>
<dbReference type="Proteomes" id="UP000683493">
    <property type="component" value="Chromosome"/>
</dbReference>
<dbReference type="EMBL" id="CP076724">
    <property type="protein sequence ID" value="QWV97425.1"/>
    <property type="molecule type" value="Genomic_DNA"/>
</dbReference>
<accession>A0ABX8JPS9</accession>
<evidence type="ECO:0000313" key="2">
    <source>
        <dbReference type="Proteomes" id="UP000683493"/>
    </source>
</evidence>
<sequence>MVKGASAKLQGLVVFEPLCLTKSGPRFFKAGLTLEKAGLLLFKVTPILENERLVSLKGGGMRGRGVGLA</sequence>
<reference evidence="1 2" key="1">
    <citation type="submission" date="2021-06" db="EMBL/GenBank/DDBJ databases">
        <title>Gemonas diversity in paddy soil.</title>
        <authorList>
            <person name="Liu G."/>
        </authorList>
    </citation>
    <scope>NUCLEOTIDE SEQUENCE [LARGE SCALE GENOMIC DNA]</scope>
    <source>
        <strain evidence="1 2">RG29</strain>
    </source>
</reference>
<keyword evidence="2" id="KW-1185">Reference proteome</keyword>
<proteinExistence type="predicted"/>
<evidence type="ECO:0000313" key="1">
    <source>
        <dbReference type="EMBL" id="QWV97425.1"/>
    </source>
</evidence>
<name>A0ABX8JPS9_9BACT</name>
<protein>
    <submittedName>
        <fullName evidence="1">Uncharacterized protein</fullName>
    </submittedName>
</protein>
<gene>
    <name evidence="1" type="ORF">KP005_19120</name>
</gene>